<dbReference type="InterPro" id="IPR013783">
    <property type="entry name" value="Ig-like_fold"/>
</dbReference>
<protein>
    <recommendedName>
        <fullName evidence="1">MSP domain-containing protein</fullName>
    </recommendedName>
</protein>
<keyword evidence="3" id="KW-1185">Reference proteome</keyword>
<dbReference type="PANTHER" id="PTHR22947:SF39">
    <property type="entry name" value="MSP DOMAIN-CONTAINING PROTEIN"/>
    <property type="match status" value="1"/>
</dbReference>
<reference evidence="2 3" key="1">
    <citation type="submission" date="2018-11" db="EMBL/GenBank/DDBJ databases">
        <authorList>
            <consortium name="Pathogen Informatics"/>
        </authorList>
    </citation>
    <scope>NUCLEOTIDE SEQUENCE [LARGE SCALE GENOMIC DNA]</scope>
</reference>
<dbReference type="PROSITE" id="PS50202">
    <property type="entry name" value="MSP"/>
    <property type="match status" value="1"/>
</dbReference>
<name>A0A3P7EGL9_WUCBA</name>
<dbReference type="AlphaFoldDB" id="A0A3P7EGL9"/>
<dbReference type="OMA" id="EIIIYAH"/>
<proteinExistence type="predicted"/>
<dbReference type="InterPro" id="IPR008962">
    <property type="entry name" value="PapD-like_sf"/>
</dbReference>
<gene>
    <name evidence="2" type="ORF">WBA_LOCUS8705</name>
</gene>
<organism evidence="2 3">
    <name type="scientific">Wuchereria bancrofti</name>
    <dbReference type="NCBI Taxonomy" id="6293"/>
    <lineage>
        <taxon>Eukaryota</taxon>
        <taxon>Metazoa</taxon>
        <taxon>Ecdysozoa</taxon>
        <taxon>Nematoda</taxon>
        <taxon>Chromadorea</taxon>
        <taxon>Rhabditida</taxon>
        <taxon>Spirurina</taxon>
        <taxon>Spiruromorpha</taxon>
        <taxon>Filarioidea</taxon>
        <taxon>Onchocercidae</taxon>
        <taxon>Wuchereria</taxon>
    </lineage>
</organism>
<dbReference type="Proteomes" id="UP000270924">
    <property type="component" value="Unassembled WGS sequence"/>
</dbReference>
<dbReference type="InterPro" id="IPR051774">
    <property type="entry name" value="Sperm-specific_class_P"/>
</dbReference>
<accession>A0A3P7EGL9</accession>
<dbReference type="PANTHER" id="PTHR22947">
    <property type="entry name" value="MAJOR SPERM PROTEIN"/>
    <property type="match status" value="1"/>
</dbReference>
<dbReference type="InParanoid" id="A0A3P7EGL9"/>
<dbReference type="EMBL" id="UYWW01007571">
    <property type="protein sequence ID" value="VDM15319.1"/>
    <property type="molecule type" value="Genomic_DNA"/>
</dbReference>
<dbReference type="InterPro" id="IPR000535">
    <property type="entry name" value="MSP_dom"/>
</dbReference>
<evidence type="ECO:0000313" key="3">
    <source>
        <dbReference type="Proteomes" id="UP000270924"/>
    </source>
</evidence>
<evidence type="ECO:0000313" key="2">
    <source>
        <dbReference type="EMBL" id="VDM15319.1"/>
    </source>
</evidence>
<dbReference type="OrthoDB" id="264603at2759"/>
<dbReference type="Pfam" id="PF00635">
    <property type="entry name" value="Motile_Sperm"/>
    <property type="match status" value="1"/>
</dbReference>
<evidence type="ECO:0000259" key="1">
    <source>
        <dbReference type="PROSITE" id="PS50202"/>
    </source>
</evidence>
<feature type="domain" description="MSP" evidence="1">
    <location>
        <begin position="6"/>
        <end position="112"/>
    </location>
</feature>
<dbReference type="Gene3D" id="2.60.40.10">
    <property type="entry name" value="Immunoglobulins"/>
    <property type="match status" value="1"/>
</dbReference>
<sequence length="112" mass="12695">MKKRKMLTVQPRAVQIHASGGTNVHKLVNTSMARLAFKIKSTNNNEYRFKPIYGFIEPQSIHPIVIRKLPGEIREDTFIIQYAEVTADCTDPKAPFKIDALQGEIIVYAHSV</sequence>
<dbReference type="SUPFAM" id="SSF49354">
    <property type="entry name" value="PapD-like"/>
    <property type="match status" value="1"/>
</dbReference>